<comment type="catalytic activity">
    <reaction evidence="3">
        <text>2 GTP = 3',3'-c-di-GMP + 2 diphosphate</text>
        <dbReference type="Rhea" id="RHEA:24898"/>
        <dbReference type="ChEBI" id="CHEBI:33019"/>
        <dbReference type="ChEBI" id="CHEBI:37565"/>
        <dbReference type="ChEBI" id="CHEBI:58805"/>
        <dbReference type="EC" id="2.7.7.65"/>
    </reaction>
</comment>
<keyword evidence="5" id="KW-0175">Coiled coil</keyword>
<sequence length="306" mass="33632">MKVLVVEDSKSVRSLIAAYVEEAGHKAIPCGSGTDALAFIESEPVDLILMDVEMPGLDGYETTRRIRSRNKEIWFPIVFLSSKYSSSDFVEGVNAGGDAYLAKPVNGPVLQAMVRAMGRIAQAQEQLQAAKLELERVATHDTLTGTMNRRGFLSVLEREWRRGKRESFPMSLIVLAVDAFKSYNDNYGLANGDKCLKFITDCIQRSVLRPADLVGRIGDEEFAIMLPNTELAGAVDVAERIRQNILKAAREHRYSPVAEVVTASLGVASQVEGLADPEVLFKDANGCLSKAKQEGRNRVVANFQHS</sequence>
<evidence type="ECO:0000256" key="1">
    <source>
        <dbReference type="ARBA" id="ARBA00001946"/>
    </source>
</evidence>
<protein>
    <recommendedName>
        <fullName evidence="2">diguanylate cyclase</fullName>
        <ecNumber evidence="2">2.7.7.65</ecNumber>
    </recommendedName>
</protein>
<dbReference type="GO" id="GO:0052621">
    <property type="term" value="F:diguanylate cyclase activity"/>
    <property type="evidence" value="ECO:0007669"/>
    <property type="project" value="UniProtKB-EC"/>
</dbReference>
<dbReference type="EC" id="2.7.7.65" evidence="2"/>
<dbReference type="PROSITE" id="PS50110">
    <property type="entry name" value="RESPONSE_REGULATORY"/>
    <property type="match status" value="1"/>
</dbReference>
<evidence type="ECO:0000256" key="4">
    <source>
        <dbReference type="PROSITE-ProRule" id="PRU00169"/>
    </source>
</evidence>
<dbReference type="Gene3D" id="3.40.50.2300">
    <property type="match status" value="1"/>
</dbReference>
<dbReference type="AlphaFoldDB" id="A0A1Y0IH78"/>
<dbReference type="Proteomes" id="UP000196027">
    <property type="component" value="Chromosome"/>
</dbReference>
<evidence type="ECO:0000259" key="6">
    <source>
        <dbReference type="PROSITE" id="PS50110"/>
    </source>
</evidence>
<evidence type="ECO:0000259" key="7">
    <source>
        <dbReference type="PROSITE" id="PS50887"/>
    </source>
</evidence>
<dbReference type="FunFam" id="3.30.70.270:FF:000001">
    <property type="entry name" value="Diguanylate cyclase domain protein"/>
    <property type="match status" value="1"/>
</dbReference>
<evidence type="ECO:0000256" key="2">
    <source>
        <dbReference type="ARBA" id="ARBA00012528"/>
    </source>
</evidence>
<dbReference type="SUPFAM" id="SSF52172">
    <property type="entry name" value="CheY-like"/>
    <property type="match status" value="1"/>
</dbReference>
<organism evidence="8 9">
    <name type="scientific">Oleiphilus messinensis</name>
    <dbReference type="NCBI Taxonomy" id="141451"/>
    <lineage>
        <taxon>Bacteria</taxon>
        <taxon>Pseudomonadati</taxon>
        <taxon>Pseudomonadota</taxon>
        <taxon>Gammaproteobacteria</taxon>
        <taxon>Oceanospirillales</taxon>
        <taxon>Oleiphilaceae</taxon>
        <taxon>Oleiphilus</taxon>
    </lineage>
</organism>
<dbReference type="Pfam" id="PF00990">
    <property type="entry name" value="GGDEF"/>
    <property type="match status" value="1"/>
</dbReference>
<keyword evidence="9" id="KW-1185">Reference proteome</keyword>
<dbReference type="PANTHER" id="PTHR45138">
    <property type="entry name" value="REGULATORY COMPONENTS OF SENSORY TRANSDUCTION SYSTEM"/>
    <property type="match status" value="1"/>
</dbReference>
<dbReference type="KEGG" id="ome:OLMES_4755"/>
<dbReference type="PROSITE" id="PS50887">
    <property type="entry name" value="GGDEF"/>
    <property type="match status" value="1"/>
</dbReference>
<feature type="coiled-coil region" evidence="5">
    <location>
        <begin position="113"/>
        <end position="140"/>
    </location>
</feature>
<dbReference type="GO" id="GO:0043709">
    <property type="term" value="P:cell adhesion involved in single-species biofilm formation"/>
    <property type="evidence" value="ECO:0007669"/>
    <property type="project" value="TreeGrafter"/>
</dbReference>
<dbReference type="GO" id="GO:1902201">
    <property type="term" value="P:negative regulation of bacterial-type flagellum-dependent cell motility"/>
    <property type="evidence" value="ECO:0007669"/>
    <property type="project" value="TreeGrafter"/>
</dbReference>
<gene>
    <name evidence="8" type="ORF">OLMES_4755</name>
</gene>
<comment type="cofactor">
    <cofactor evidence="1">
        <name>Mg(2+)</name>
        <dbReference type="ChEBI" id="CHEBI:18420"/>
    </cofactor>
</comment>
<dbReference type="InterPro" id="IPR011006">
    <property type="entry name" value="CheY-like_superfamily"/>
</dbReference>
<dbReference type="InterPro" id="IPR000160">
    <property type="entry name" value="GGDEF_dom"/>
</dbReference>
<dbReference type="EMBL" id="CP021425">
    <property type="protein sequence ID" value="ARU58744.1"/>
    <property type="molecule type" value="Genomic_DNA"/>
</dbReference>
<reference evidence="8 9" key="1">
    <citation type="submission" date="2017-05" db="EMBL/GenBank/DDBJ databases">
        <title>Genomic insights into alkan degradation activity of Oleiphilus messinensis.</title>
        <authorList>
            <person name="Kozyavkin S.A."/>
            <person name="Slesarev A.I."/>
            <person name="Golyshin P.N."/>
            <person name="Korzhenkov A."/>
            <person name="Golyshina O.N."/>
            <person name="Toshchakov S.V."/>
        </authorList>
    </citation>
    <scope>NUCLEOTIDE SEQUENCE [LARGE SCALE GENOMIC DNA]</scope>
    <source>
        <strain evidence="8 9">ME102</strain>
    </source>
</reference>
<feature type="modified residue" description="4-aspartylphosphate" evidence="4">
    <location>
        <position position="51"/>
    </location>
</feature>
<dbReference type="CDD" id="cd17574">
    <property type="entry name" value="REC_OmpR"/>
    <property type="match status" value="1"/>
</dbReference>
<feature type="domain" description="Response regulatory" evidence="6">
    <location>
        <begin position="2"/>
        <end position="118"/>
    </location>
</feature>
<dbReference type="SUPFAM" id="SSF55073">
    <property type="entry name" value="Nucleotide cyclase"/>
    <property type="match status" value="1"/>
</dbReference>
<dbReference type="CDD" id="cd01949">
    <property type="entry name" value="GGDEF"/>
    <property type="match status" value="1"/>
</dbReference>
<dbReference type="InterPro" id="IPR050469">
    <property type="entry name" value="Diguanylate_Cyclase"/>
</dbReference>
<dbReference type="Gene3D" id="3.30.70.270">
    <property type="match status" value="1"/>
</dbReference>
<evidence type="ECO:0000256" key="3">
    <source>
        <dbReference type="ARBA" id="ARBA00034247"/>
    </source>
</evidence>
<dbReference type="Pfam" id="PF00072">
    <property type="entry name" value="Response_reg"/>
    <property type="match status" value="1"/>
</dbReference>
<dbReference type="NCBIfam" id="TIGR00254">
    <property type="entry name" value="GGDEF"/>
    <property type="match status" value="1"/>
</dbReference>
<proteinExistence type="predicted"/>
<feature type="domain" description="GGDEF" evidence="7">
    <location>
        <begin position="168"/>
        <end position="304"/>
    </location>
</feature>
<accession>A0A1Y0IH78</accession>
<evidence type="ECO:0000256" key="5">
    <source>
        <dbReference type="SAM" id="Coils"/>
    </source>
</evidence>
<dbReference type="GO" id="GO:0005886">
    <property type="term" value="C:plasma membrane"/>
    <property type="evidence" value="ECO:0007669"/>
    <property type="project" value="TreeGrafter"/>
</dbReference>
<evidence type="ECO:0000313" key="8">
    <source>
        <dbReference type="EMBL" id="ARU58744.1"/>
    </source>
</evidence>
<dbReference type="RefSeq" id="WP_087463486.1">
    <property type="nucleotide sequence ID" value="NZ_CP021425.1"/>
</dbReference>
<evidence type="ECO:0000313" key="9">
    <source>
        <dbReference type="Proteomes" id="UP000196027"/>
    </source>
</evidence>
<dbReference type="InterPro" id="IPR001789">
    <property type="entry name" value="Sig_transdc_resp-reg_receiver"/>
</dbReference>
<dbReference type="GO" id="GO:0000160">
    <property type="term" value="P:phosphorelay signal transduction system"/>
    <property type="evidence" value="ECO:0007669"/>
    <property type="project" value="InterPro"/>
</dbReference>
<dbReference type="InterPro" id="IPR029787">
    <property type="entry name" value="Nucleotide_cyclase"/>
</dbReference>
<keyword evidence="4" id="KW-0597">Phosphoprotein</keyword>
<dbReference type="PANTHER" id="PTHR45138:SF9">
    <property type="entry name" value="DIGUANYLATE CYCLASE DGCM-RELATED"/>
    <property type="match status" value="1"/>
</dbReference>
<dbReference type="InterPro" id="IPR043128">
    <property type="entry name" value="Rev_trsase/Diguanyl_cyclase"/>
</dbReference>
<dbReference type="SMART" id="SM00448">
    <property type="entry name" value="REC"/>
    <property type="match status" value="1"/>
</dbReference>
<dbReference type="SMART" id="SM00267">
    <property type="entry name" value="GGDEF"/>
    <property type="match status" value="1"/>
</dbReference>
<name>A0A1Y0IH78_9GAMM</name>
<dbReference type="OrthoDB" id="9812260at2"/>